<reference evidence="3 4" key="1">
    <citation type="submission" date="2019-08" db="EMBL/GenBank/DDBJ databases">
        <title>Draft genome sequences of two oriental melons (Cucumis melo L. var makuwa).</title>
        <authorList>
            <person name="Kwon S.-Y."/>
        </authorList>
    </citation>
    <scope>NUCLEOTIDE SEQUENCE [LARGE SCALE GENOMIC DNA]</scope>
    <source>
        <strain evidence="4">cv. Chang Bougi</strain>
        <tissue evidence="3">Leaf</tissue>
    </source>
</reference>
<dbReference type="EMBL" id="SSTD01012658">
    <property type="protein sequence ID" value="TYK08561.1"/>
    <property type="molecule type" value="Genomic_DNA"/>
</dbReference>
<feature type="domain" description="Reverse transcriptase" evidence="2">
    <location>
        <begin position="4"/>
        <end position="78"/>
    </location>
</feature>
<feature type="region of interest" description="Disordered" evidence="1">
    <location>
        <begin position="201"/>
        <end position="258"/>
    </location>
</feature>
<sequence>MPSYYRPISLTTSLYKIMAKALANRLKVTLADTVAENQKALIKGRQITDAILIANEAIDTWKQKKTKGFVLKLDIEKAHRAQKEKKKREKKPSFPHLNPTRHHRHSITAIDPQSTVRRLHPSFSSRPSARHRRSHPQPKLTLVVAVVRFRPIVAQSSAAVEPLRSSSDFVTQATPIVTPLRRISFNASHFAVAQSTAASSVVVHRRSPQPESHAHPTRIAAPTPFSTKSDLTHVSSLQPDSGLQSLRTANQPDSRPSP</sequence>
<feature type="compositionally biased region" description="Polar residues" evidence="1">
    <location>
        <begin position="224"/>
        <end position="258"/>
    </location>
</feature>
<dbReference type="AlphaFoldDB" id="A0A5D3C9L9"/>
<evidence type="ECO:0000313" key="3">
    <source>
        <dbReference type="EMBL" id="TYK08561.1"/>
    </source>
</evidence>
<accession>A0A5D3C9L9</accession>
<organism evidence="3 4">
    <name type="scientific">Cucumis melo var. makuwa</name>
    <name type="common">Oriental melon</name>
    <dbReference type="NCBI Taxonomy" id="1194695"/>
    <lineage>
        <taxon>Eukaryota</taxon>
        <taxon>Viridiplantae</taxon>
        <taxon>Streptophyta</taxon>
        <taxon>Embryophyta</taxon>
        <taxon>Tracheophyta</taxon>
        <taxon>Spermatophyta</taxon>
        <taxon>Magnoliopsida</taxon>
        <taxon>eudicotyledons</taxon>
        <taxon>Gunneridae</taxon>
        <taxon>Pentapetalae</taxon>
        <taxon>rosids</taxon>
        <taxon>fabids</taxon>
        <taxon>Cucurbitales</taxon>
        <taxon>Cucurbitaceae</taxon>
        <taxon>Benincaseae</taxon>
        <taxon>Cucumis</taxon>
    </lineage>
</organism>
<dbReference type="Proteomes" id="UP000321947">
    <property type="component" value="Unassembled WGS sequence"/>
</dbReference>
<evidence type="ECO:0000313" key="4">
    <source>
        <dbReference type="Proteomes" id="UP000321947"/>
    </source>
</evidence>
<gene>
    <name evidence="3" type="ORF">E5676_scaffold323G001040</name>
</gene>
<dbReference type="PANTHER" id="PTHR19446">
    <property type="entry name" value="REVERSE TRANSCRIPTASES"/>
    <property type="match status" value="1"/>
</dbReference>
<dbReference type="Pfam" id="PF00078">
    <property type="entry name" value="RVT_1"/>
    <property type="match status" value="1"/>
</dbReference>
<name>A0A5D3C9L9_CUCMM</name>
<dbReference type="InterPro" id="IPR000477">
    <property type="entry name" value="RT_dom"/>
</dbReference>
<evidence type="ECO:0000259" key="2">
    <source>
        <dbReference type="Pfam" id="PF00078"/>
    </source>
</evidence>
<evidence type="ECO:0000256" key="1">
    <source>
        <dbReference type="SAM" id="MobiDB-lite"/>
    </source>
</evidence>
<feature type="region of interest" description="Disordered" evidence="1">
    <location>
        <begin position="80"/>
        <end position="137"/>
    </location>
</feature>
<proteinExistence type="predicted"/>
<comment type="caution">
    <text evidence="3">The sequence shown here is derived from an EMBL/GenBank/DDBJ whole genome shotgun (WGS) entry which is preliminary data.</text>
</comment>
<protein>
    <submittedName>
        <fullName evidence="3">LINE-1 retrotransposable element ORF2 protein</fullName>
    </submittedName>
</protein>